<sequence>MNPEVIEQLIEKGRDGYEARLAAGQARLKAGPLDRAIEHLVRATDFRPDQTMAWQDLGKAYQLGGDAAAARAAWQRGLEAAVANGDKQAEKVMAVWLKRLDRSDPQ</sequence>
<gene>
    <name evidence="2" type="ORF">G3I74_09180</name>
</gene>
<protein>
    <recommendedName>
        <fullName evidence="4">Tetratricopeptide repeat protein</fullName>
    </recommendedName>
</protein>
<dbReference type="InterPro" id="IPR011990">
    <property type="entry name" value="TPR-like_helical_dom_sf"/>
</dbReference>
<organism evidence="2 3">
    <name type="scientific">Wenzhouxiangella limi</name>
    <dbReference type="NCBI Taxonomy" id="2707351"/>
    <lineage>
        <taxon>Bacteria</taxon>
        <taxon>Pseudomonadati</taxon>
        <taxon>Pseudomonadota</taxon>
        <taxon>Gammaproteobacteria</taxon>
        <taxon>Chromatiales</taxon>
        <taxon>Wenzhouxiangellaceae</taxon>
        <taxon>Wenzhouxiangella</taxon>
    </lineage>
</organism>
<evidence type="ECO:0008006" key="4">
    <source>
        <dbReference type="Google" id="ProtNLM"/>
    </source>
</evidence>
<accession>A0A845V109</accession>
<evidence type="ECO:0000313" key="2">
    <source>
        <dbReference type="EMBL" id="NDY95900.1"/>
    </source>
</evidence>
<dbReference type="PROSITE" id="PS50005">
    <property type="entry name" value="TPR"/>
    <property type="match status" value="1"/>
</dbReference>
<dbReference type="Proteomes" id="UP000484885">
    <property type="component" value="Unassembled WGS sequence"/>
</dbReference>
<evidence type="ECO:0000313" key="3">
    <source>
        <dbReference type="Proteomes" id="UP000484885"/>
    </source>
</evidence>
<keyword evidence="3" id="KW-1185">Reference proteome</keyword>
<proteinExistence type="predicted"/>
<feature type="repeat" description="TPR" evidence="1">
    <location>
        <begin position="17"/>
        <end position="50"/>
    </location>
</feature>
<dbReference type="AlphaFoldDB" id="A0A845V109"/>
<dbReference type="EMBL" id="JAAGSC010000041">
    <property type="protein sequence ID" value="NDY95900.1"/>
    <property type="molecule type" value="Genomic_DNA"/>
</dbReference>
<name>A0A845V109_9GAMM</name>
<reference evidence="2 3" key="1">
    <citation type="submission" date="2020-02" db="EMBL/GenBank/DDBJ databases">
        <authorList>
            <person name="Zhang X.-Y."/>
        </authorList>
    </citation>
    <scope>NUCLEOTIDE SEQUENCE [LARGE SCALE GENOMIC DNA]</scope>
    <source>
        <strain evidence="2 3">C33</strain>
    </source>
</reference>
<dbReference type="RefSeq" id="WP_164211296.1">
    <property type="nucleotide sequence ID" value="NZ_JAAGSC010000041.1"/>
</dbReference>
<dbReference type="SUPFAM" id="SSF48452">
    <property type="entry name" value="TPR-like"/>
    <property type="match status" value="1"/>
</dbReference>
<dbReference type="InterPro" id="IPR019734">
    <property type="entry name" value="TPR_rpt"/>
</dbReference>
<comment type="caution">
    <text evidence="2">The sequence shown here is derived from an EMBL/GenBank/DDBJ whole genome shotgun (WGS) entry which is preliminary data.</text>
</comment>
<dbReference type="Gene3D" id="1.25.40.10">
    <property type="entry name" value="Tetratricopeptide repeat domain"/>
    <property type="match status" value="1"/>
</dbReference>
<evidence type="ECO:0000256" key="1">
    <source>
        <dbReference type="PROSITE-ProRule" id="PRU00339"/>
    </source>
</evidence>
<keyword evidence="1" id="KW-0802">TPR repeat</keyword>